<sequence>AICFNSETSVIPAKTVRKLVYRFKHIVLLYDTDKTGLECSEKHRAQLAEYGVKRLVLPLPGTKAEKDVTDYFKAGHTREELMGLFLKLLDTLYGDTLAMLKSCEIDYDHPPEQAVAIVTAGDVPLGSEENILCITGGEGTGKSNYTAALVAGAIMERETDADLLGVRVEPNRKGRAVLLYDTEQSEQQLHKNTGRLLRRAGRERMPEYLHVYCLTGMSRSERLTAIVQSMDRYHYLHGGIHLVVIDGVADLIRCANDEAESVALIDEIYRLAGIYRTCIAAVVHFVPNGLKLRGHLGSELQRKSAAILSIEKDENPEVSVVKALKVRDGSPLDIPLMQFRWDKQAGMPVYVGEKPRAEKEKRKE</sequence>
<dbReference type="Pfam" id="PF13481">
    <property type="entry name" value="AAA_25"/>
    <property type="match status" value="1"/>
</dbReference>
<dbReference type="Gene3D" id="3.40.50.300">
    <property type="entry name" value="P-loop containing nucleotide triphosphate hydrolases"/>
    <property type="match status" value="1"/>
</dbReference>
<name>J9GIE4_9ZZZZ</name>
<feature type="non-terminal residue" evidence="1">
    <location>
        <position position="1"/>
    </location>
</feature>
<protein>
    <submittedName>
        <fullName evidence="1">Toprim domain protein</fullName>
    </submittedName>
</protein>
<dbReference type="SUPFAM" id="SSF52540">
    <property type="entry name" value="P-loop containing nucleoside triphosphate hydrolases"/>
    <property type="match status" value="1"/>
</dbReference>
<organism evidence="1">
    <name type="scientific">gut metagenome</name>
    <dbReference type="NCBI Taxonomy" id="749906"/>
    <lineage>
        <taxon>unclassified sequences</taxon>
        <taxon>metagenomes</taxon>
        <taxon>organismal metagenomes</taxon>
    </lineage>
</organism>
<reference evidence="1" key="1">
    <citation type="journal article" date="2012" name="PLoS ONE">
        <title>Gene sets for utilization of primary and secondary nutrition supplies in the distal gut of endangered iberian lynx.</title>
        <authorList>
            <person name="Alcaide M."/>
            <person name="Messina E."/>
            <person name="Richter M."/>
            <person name="Bargiela R."/>
            <person name="Peplies J."/>
            <person name="Huws S.A."/>
            <person name="Newbold C.J."/>
            <person name="Golyshin P.N."/>
            <person name="Simon M.A."/>
            <person name="Lopez G."/>
            <person name="Yakimov M.M."/>
            <person name="Ferrer M."/>
        </authorList>
    </citation>
    <scope>NUCLEOTIDE SEQUENCE</scope>
</reference>
<proteinExistence type="predicted"/>
<evidence type="ECO:0000313" key="1">
    <source>
        <dbReference type="EMBL" id="EJX01718.1"/>
    </source>
</evidence>
<gene>
    <name evidence="1" type="ORF">EVA_10176</name>
</gene>
<dbReference type="Gene3D" id="3.40.1360.10">
    <property type="match status" value="1"/>
</dbReference>
<dbReference type="EMBL" id="AMCI01002845">
    <property type="protein sequence ID" value="EJX01718.1"/>
    <property type="molecule type" value="Genomic_DNA"/>
</dbReference>
<dbReference type="InterPro" id="IPR027417">
    <property type="entry name" value="P-loop_NTPase"/>
</dbReference>
<dbReference type="AlphaFoldDB" id="J9GIE4"/>
<feature type="non-terminal residue" evidence="1">
    <location>
        <position position="364"/>
    </location>
</feature>
<comment type="caution">
    <text evidence="1">The sequence shown here is derived from an EMBL/GenBank/DDBJ whole genome shotgun (WGS) entry which is preliminary data.</text>
</comment>
<accession>J9GIE4</accession>